<evidence type="ECO:0000256" key="5">
    <source>
        <dbReference type="HAMAP-Rule" id="MF_01371"/>
    </source>
</evidence>
<dbReference type="CDD" id="cd01658">
    <property type="entry name" value="Ribosomal_L30"/>
    <property type="match status" value="1"/>
</dbReference>
<feature type="domain" description="Large ribosomal subunit protein uL30-like ferredoxin-like fold" evidence="6">
    <location>
        <begin position="4"/>
        <end position="53"/>
    </location>
</feature>
<dbReference type="NCBIfam" id="TIGR01308">
    <property type="entry name" value="rpmD_bact"/>
    <property type="match status" value="1"/>
</dbReference>
<evidence type="ECO:0000256" key="3">
    <source>
        <dbReference type="ARBA" id="ARBA00022980"/>
    </source>
</evidence>
<dbReference type="InterPro" id="IPR036919">
    <property type="entry name" value="Ribo_uL30_ferredoxin-like_sf"/>
</dbReference>
<dbReference type="HAMAP" id="MF_01371_B">
    <property type="entry name" value="Ribosomal_uL30_B"/>
    <property type="match status" value="1"/>
</dbReference>
<evidence type="ECO:0000256" key="4">
    <source>
        <dbReference type="ARBA" id="ARBA00023274"/>
    </source>
</evidence>
<comment type="subunit">
    <text evidence="2 5">Part of the 50S ribosomal subunit.</text>
</comment>
<dbReference type="PANTHER" id="PTHR15892">
    <property type="entry name" value="MITOCHONDRIAL RIBOSOMAL PROTEIN L30"/>
    <property type="match status" value="1"/>
</dbReference>
<dbReference type="GO" id="GO:0006412">
    <property type="term" value="P:translation"/>
    <property type="evidence" value="ECO:0007669"/>
    <property type="project" value="UniProtKB-UniRule"/>
</dbReference>
<dbReference type="Gene3D" id="3.30.1390.20">
    <property type="entry name" value="Ribosomal protein L30, ferredoxin-like fold domain"/>
    <property type="match status" value="1"/>
</dbReference>
<evidence type="ECO:0000256" key="1">
    <source>
        <dbReference type="ARBA" id="ARBA00007594"/>
    </source>
</evidence>
<dbReference type="AlphaFoldDB" id="A0A7V3RF03"/>
<evidence type="ECO:0000259" key="6">
    <source>
        <dbReference type="Pfam" id="PF00327"/>
    </source>
</evidence>
<sequence>MKVRIELIKSPIGYRYDQRATAKALGLRKLHDSVVVEGNPQILGMTRKISHLVSVEEEK</sequence>
<dbReference type="InterPro" id="IPR005996">
    <property type="entry name" value="Ribosomal_uL30_bac-type"/>
</dbReference>
<comment type="similarity">
    <text evidence="1 5">Belongs to the universal ribosomal protein uL30 family.</text>
</comment>
<keyword evidence="3 5" id="KW-0689">Ribosomal protein</keyword>
<organism evidence="7">
    <name type="scientific">Mesoaciditoga lauensis</name>
    <dbReference type="NCBI Taxonomy" id="1495039"/>
    <lineage>
        <taxon>Bacteria</taxon>
        <taxon>Thermotogati</taxon>
        <taxon>Thermotogota</taxon>
        <taxon>Thermotogae</taxon>
        <taxon>Mesoaciditogales</taxon>
        <taxon>Mesoaciditogaceae</taxon>
        <taxon>Mesoaciditoga</taxon>
    </lineage>
</organism>
<reference evidence="7" key="1">
    <citation type="journal article" date="2020" name="mSystems">
        <title>Genome- and Community-Level Interaction Insights into Carbon Utilization and Element Cycling Functions of Hydrothermarchaeota in Hydrothermal Sediment.</title>
        <authorList>
            <person name="Zhou Z."/>
            <person name="Liu Y."/>
            <person name="Xu W."/>
            <person name="Pan J."/>
            <person name="Luo Z.H."/>
            <person name="Li M."/>
        </authorList>
    </citation>
    <scope>NUCLEOTIDE SEQUENCE [LARGE SCALE GENOMIC DNA]</scope>
    <source>
        <strain evidence="7">SpSt-966</strain>
    </source>
</reference>
<comment type="caution">
    <text evidence="7">The sequence shown here is derived from an EMBL/GenBank/DDBJ whole genome shotgun (WGS) entry which is preliminary data.</text>
</comment>
<dbReference type="EMBL" id="DTPE01000175">
    <property type="protein sequence ID" value="HGE75322.1"/>
    <property type="molecule type" value="Genomic_DNA"/>
</dbReference>
<protein>
    <recommendedName>
        <fullName evidence="5">Large ribosomal subunit protein uL30</fullName>
    </recommendedName>
</protein>
<dbReference type="PANTHER" id="PTHR15892:SF2">
    <property type="entry name" value="LARGE RIBOSOMAL SUBUNIT PROTEIN UL30M"/>
    <property type="match status" value="1"/>
</dbReference>
<name>A0A7V3RF03_9BACT</name>
<dbReference type="SUPFAM" id="SSF55129">
    <property type="entry name" value="Ribosomal protein L30p/L7e"/>
    <property type="match status" value="1"/>
</dbReference>
<evidence type="ECO:0000313" key="7">
    <source>
        <dbReference type="EMBL" id="HGE75322.1"/>
    </source>
</evidence>
<dbReference type="Pfam" id="PF00327">
    <property type="entry name" value="Ribosomal_L30"/>
    <property type="match status" value="1"/>
</dbReference>
<evidence type="ECO:0000256" key="2">
    <source>
        <dbReference type="ARBA" id="ARBA00011838"/>
    </source>
</evidence>
<proteinExistence type="inferred from homology"/>
<accession>A0A7V3RF03</accession>
<gene>
    <name evidence="5" type="primary">rpmD</name>
    <name evidence="7" type="ORF">ENX73_04275</name>
</gene>
<keyword evidence="4 5" id="KW-0687">Ribonucleoprotein</keyword>
<dbReference type="GO" id="GO:0022625">
    <property type="term" value="C:cytosolic large ribosomal subunit"/>
    <property type="evidence" value="ECO:0007669"/>
    <property type="project" value="TreeGrafter"/>
</dbReference>
<dbReference type="InterPro" id="IPR016082">
    <property type="entry name" value="Ribosomal_uL30_ferredoxin-like"/>
</dbReference>
<dbReference type="GO" id="GO:0003735">
    <property type="term" value="F:structural constituent of ribosome"/>
    <property type="evidence" value="ECO:0007669"/>
    <property type="project" value="InterPro"/>
</dbReference>
<dbReference type="PIRSF" id="PIRSF002211">
    <property type="entry name" value="Ribosomal_L30_bac-type"/>
    <property type="match status" value="1"/>
</dbReference>